<dbReference type="InterPro" id="IPR000322">
    <property type="entry name" value="Glyco_hydro_31_TIM"/>
</dbReference>
<feature type="domain" description="Glycoside hydrolase family 31 N-terminal" evidence="17">
    <location>
        <begin position="89"/>
        <end position="220"/>
    </location>
</feature>
<dbReference type="GO" id="GO:0005576">
    <property type="term" value="C:extracellular region"/>
    <property type="evidence" value="ECO:0007669"/>
    <property type="project" value="UniProtKB-SubCell"/>
</dbReference>
<keyword evidence="6 15" id="KW-0732">Signal</keyword>
<accession>A0A022WFV0</accession>
<evidence type="ECO:0000256" key="4">
    <source>
        <dbReference type="ARBA" id="ARBA00007806"/>
    </source>
</evidence>
<dbReference type="HOGENOM" id="CLU_000631_11_0_1"/>
<feature type="domain" description="Glycoside hydrolase family 31 TIM barrel" evidence="16">
    <location>
        <begin position="270"/>
        <end position="675"/>
    </location>
</feature>
<dbReference type="InterPro" id="IPR048395">
    <property type="entry name" value="Glyco_hydro_31_C"/>
</dbReference>
<name>A0A022WFV0_TRIRU</name>
<comment type="catalytic activity">
    <reaction evidence="2">
        <text>Hydrolysis of terminal, non-reducing (1-&gt;4)-linked alpha-D-glucose residues with release of alpha-D-glucose.</text>
        <dbReference type="EC" id="3.2.1.20"/>
    </reaction>
</comment>
<dbReference type="PANTHER" id="PTHR22762">
    <property type="entry name" value="ALPHA-GLUCOSIDASE"/>
    <property type="match status" value="1"/>
</dbReference>
<dbReference type="CDD" id="cd14752">
    <property type="entry name" value="GH31_N"/>
    <property type="match status" value="1"/>
</dbReference>
<dbReference type="GO" id="GO:0008422">
    <property type="term" value="F:beta-glucosidase activity"/>
    <property type="evidence" value="ECO:0007669"/>
    <property type="project" value="UniProtKB-EC"/>
</dbReference>
<dbReference type="SUPFAM" id="SSF51011">
    <property type="entry name" value="Glycosyl hydrolase domain"/>
    <property type="match status" value="1"/>
</dbReference>
<dbReference type="InterPro" id="IPR011013">
    <property type="entry name" value="Gal_mutarotase_sf_dom"/>
</dbReference>
<evidence type="ECO:0000256" key="12">
    <source>
        <dbReference type="ARBA" id="ARBA00023326"/>
    </source>
</evidence>
<evidence type="ECO:0000256" key="1">
    <source>
        <dbReference type="ARBA" id="ARBA00000448"/>
    </source>
</evidence>
<evidence type="ECO:0000256" key="15">
    <source>
        <dbReference type="SAM" id="SignalP"/>
    </source>
</evidence>
<keyword evidence="11" id="KW-0961">Cell wall biogenesis/degradation</keyword>
<dbReference type="OrthoDB" id="5839090at2759"/>
<evidence type="ECO:0000259" key="17">
    <source>
        <dbReference type="Pfam" id="PF13802"/>
    </source>
</evidence>
<comment type="subcellular location">
    <subcellularLocation>
        <location evidence="3">Secreted</location>
    </subcellularLocation>
</comment>
<keyword evidence="9" id="KW-0119">Carbohydrate metabolism</keyword>
<dbReference type="GO" id="GO:0004558">
    <property type="term" value="F:alpha-1,4-glucosidase activity"/>
    <property type="evidence" value="ECO:0007669"/>
    <property type="project" value="UniProtKB-EC"/>
</dbReference>
<dbReference type="AlphaFoldDB" id="A0A022WFV0"/>
<dbReference type="GO" id="GO:0000272">
    <property type="term" value="P:polysaccharide catabolic process"/>
    <property type="evidence" value="ECO:0007669"/>
    <property type="project" value="UniProtKB-KW"/>
</dbReference>
<evidence type="ECO:0000256" key="3">
    <source>
        <dbReference type="ARBA" id="ARBA00004613"/>
    </source>
</evidence>
<protein>
    <recommendedName>
        <fullName evidence="20">Alpha-glucosidase</fullName>
    </recommendedName>
</protein>
<dbReference type="Pfam" id="PF21365">
    <property type="entry name" value="Glyco_hydro_31_3rd"/>
    <property type="match status" value="1"/>
</dbReference>
<organism evidence="19">
    <name type="scientific">Trichophyton rubrum CBS 288.86</name>
    <dbReference type="NCBI Taxonomy" id="1215330"/>
    <lineage>
        <taxon>Eukaryota</taxon>
        <taxon>Fungi</taxon>
        <taxon>Dikarya</taxon>
        <taxon>Ascomycota</taxon>
        <taxon>Pezizomycotina</taxon>
        <taxon>Eurotiomycetes</taxon>
        <taxon>Eurotiomycetidae</taxon>
        <taxon>Onygenales</taxon>
        <taxon>Arthrodermataceae</taxon>
        <taxon>Trichophyton</taxon>
    </lineage>
</organism>
<gene>
    <name evidence="19" type="ORF">H103_00446</name>
</gene>
<evidence type="ECO:0000256" key="13">
    <source>
        <dbReference type="ARBA" id="ARBA00025512"/>
    </source>
</evidence>
<sequence>MFGRTLALAAVFATTALSVAASLEECPGYKVSNVRDNGHTLKAELQLAGKACNVYGKDIRQLKLRVEYQTHERLHVIIEDSKEDVYQVPESVFPRPESEKDDSASKKSALRFSMTQKPFSFKITRRATDEVIFDTSNSPLIFESQYLRLRTSLPDEPNLYGLGEHSDPLRLQTEDLVTTLWNRDAFGIPPGTNLYGSHPVYFDHRGKSGTHGVFLLNSNGMDVKVGSANGGTGKKYLEYNTLGGVFDFYFMAGPTPKEVASQYAEVVGLPAMMPYWGFGFHQCRYGYQDAFNVAEVVYNYSQAGIPLETMWTDIDYMDGRKVFTLDSKRFPIDEMRALVKYLHDHDQHYIVMVDPAVSYGDNDAFERGKKQDVFMKSRDGSIYKGAVWPGVTAFPDWFHPGTQDYWNNEFKLFFNPENGIDIDALWIDMNEASNFCDWPCSDPEGWERDHDLPPAPPPVRPIPRPLPGFPDKLQPGSVKLLKRDGTRIRSKAGLPGRDLIDPPYKIQNEAGSISNKTLNTDLVHANGLVEYDTHNLYGTMMSSASRESLLARRPTKRPMVITRSTFAGAGAHVGHWLGDNLSEWSQYRFSISQILQFAAIYQVPMVGADVCGFGGNVTEELCARWAMLGAFYPFYRNHNDIAGRDQEFYRWESVTEAARAAIGIRYKLLDYIYTAFHRQTQSGDPVLNPLFYIYPEDKDTFAIDLQFFYGDALLVSPVTGEGATSVDIYLPDDIFYDYYTGEPVEGKGEVITMENVPITHIPLHFRGGQIVPMRADSANTTTELRKQPFELVICLDREGNAEGSLYLDDGDSLEQPHTSEINFEYHEGVLKVSGKFDFQNEEALEIENIFVLGYKQDMNVEDKGNKKKDSQYDARLKKLAIKATVLLTGPSEMTLH</sequence>
<dbReference type="Pfam" id="PF01055">
    <property type="entry name" value="Glyco_hydro_31_2nd"/>
    <property type="match status" value="1"/>
</dbReference>
<keyword evidence="12" id="KW-0624">Polysaccharide degradation</keyword>
<dbReference type="SUPFAM" id="SSF51445">
    <property type="entry name" value="(Trans)glycosidases"/>
    <property type="match status" value="1"/>
</dbReference>
<dbReference type="GO" id="GO:0071555">
    <property type="term" value="P:cell wall organization"/>
    <property type="evidence" value="ECO:0007669"/>
    <property type="project" value="UniProtKB-KW"/>
</dbReference>
<keyword evidence="5" id="KW-0964">Secreted</keyword>
<evidence type="ECO:0008006" key="20">
    <source>
        <dbReference type="Google" id="ProtNLM"/>
    </source>
</evidence>
<feature type="signal peptide" evidence="15">
    <location>
        <begin position="1"/>
        <end position="21"/>
    </location>
</feature>
<dbReference type="InterPro" id="IPR013780">
    <property type="entry name" value="Glyco_hydro_b"/>
</dbReference>
<evidence type="ECO:0000259" key="16">
    <source>
        <dbReference type="Pfam" id="PF01055"/>
    </source>
</evidence>
<dbReference type="Gene3D" id="2.60.40.1180">
    <property type="entry name" value="Golgi alpha-mannosidase II"/>
    <property type="match status" value="2"/>
</dbReference>
<evidence type="ECO:0000256" key="14">
    <source>
        <dbReference type="RuleBase" id="RU361185"/>
    </source>
</evidence>
<dbReference type="Proteomes" id="UP000023758">
    <property type="component" value="Unassembled WGS sequence"/>
</dbReference>
<keyword evidence="7 14" id="KW-0378">Hydrolase</keyword>
<dbReference type="Gene3D" id="2.60.40.1760">
    <property type="entry name" value="glycosyl hydrolase (family 31)"/>
    <property type="match status" value="1"/>
</dbReference>
<proteinExistence type="inferred from homology"/>
<feature type="domain" description="Glycosyl hydrolase family 31 C-terminal" evidence="18">
    <location>
        <begin position="683"/>
        <end position="771"/>
    </location>
</feature>
<dbReference type="GO" id="GO:0030246">
    <property type="term" value="F:carbohydrate binding"/>
    <property type="evidence" value="ECO:0007669"/>
    <property type="project" value="InterPro"/>
</dbReference>
<evidence type="ECO:0000256" key="7">
    <source>
        <dbReference type="ARBA" id="ARBA00022801"/>
    </source>
</evidence>
<keyword evidence="10 14" id="KW-0326">Glycosidase</keyword>
<feature type="chain" id="PRO_5001508379" description="Alpha-glucosidase" evidence="15">
    <location>
        <begin position="22"/>
        <end position="896"/>
    </location>
</feature>
<dbReference type="EMBL" id="KK207695">
    <property type="protein sequence ID" value="EZF57275.1"/>
    <property type="molecule type" value="Genomic_DNA"/>
</dbReference>
<dbReference type="PANTHER" id="PTHR22762:SF67">
    <property type="entry name" value="ALPHA_BETA-GLUCOSIDASE AGDC-RELATED"/>
    <property type="match status" value="1"/>
</dbReference>
<evidence type="ECO:0000256" key="9">
    <source>
        <dbReference type="ARBA" id="ARBA00023277"/>
    </source>
</evidence>
<evidence type="ECO:0000256" key="10">
    <source>
        <dbReference type="ARBA" id="ARBA00023295"/>
    </source>
</evidence>
<evidence type="ECO:0000256" key="6">
    <source>
        <dbReference type="ARBA" id="ARBA00022729"/>
    </source>
</evidence>
<comment type="similarity">
    <text evidence="4 14">Belongs to the glycosyl hydrolase 31 family.</text>
</comment>
<evidence type="ECO:0000313" key="19">
    <source>
        <dbReference type="EMBL" id="EZF57275.1"/>
    </source>
</evidence>
<evidence type="ECO:0000256" key="8">
    <source>
        <dbReference type="ARBA" id="ARBA00023180"/>
    </source>
</evidence>
<evidence type="ECO:0000256" key="5">
    <source>
        <dbReference type="ARBA" id="ARBA00022525"/>
    </source>
</evidence>
<evidence type="ECO:0000256" key="2">
    <source>
        <dbReference type="ARBA" id="ARBA00001657"/>
    </source>
</evidence>
<dbReference type="Gene3D" id="3.20.20.80">
    <property type="entry name" value="Glycosidases"/>
    <property type="match status" value="1"/>
</dbReference>
<dbReference type="SUPFAM" id="SSF74650">
    <property type="entry name" value="Galactose mutarotase-like"/>
    <property type="match status" value="1"/>
</dbReference>
<dbReference type="CDD" id="cd06602">
    <property type="entry name" value="GH31_MGAM_SI_GAA"/>
    <property type="match status" value="1"/>
</dbReference>
<comment type="function">
    <text evidence="13">Glucosidase involved in the degradation of cellulosic biomass. Has both alpha- and beta-glucosidase activity.</text>
</comment>
<comment type="catalytic activity">
    <reaction evidence="1">
        <text>Hydrolysis of terminal, non-reducing beta-D-glucosyl residues with release of beta-D-glucose.</text>
        <dbReference type="EC" id="3.2.1.21"/>
    </reaction>
</comment>
<reference evidence="19" key="1">
    <citation type="submission" date="2014-02" db="EMBL/GenBank/DDBJ databases">
        <title>The Genome Sequence of Trichophyton rubrum (morphotype fischeri) CBS 288.86.</title>
        <authorList>
            <consortium name="The Broad Institute Genomics Platform"/>
            <person name="Cuomo C.A."/>
            <person name="White T.C."/>
            <person name="Graser Y."/>
            <person name="Martinez-Rossi N."/>
            <person name="Heitman J."/>
            <person name="Young S.K."/>
            <person name="Zeng Q."/>
            <person name="Gargeya S."/>
            <person name="Abouelleil A."/>
            <person name="Alvarado L."/>
            <person name="Chapman S.B."/>
            <person name="Gainer-Dewar J."/>
            <person name="Goldberg J."/>
            <person name="Griggs A."/>
            <person name="Gujja S."/>
            <person name="Hansen M."/>
            <person name="Howarth C."/>
            <person name="Imamovic A."/>
            <person name="Larimer J."/>
            <person name="Martinez D."/>
            <person name="Murphy C."/>
            <person name="Pearson M.D."/>
            <person name="Persinoti G."/>
            <person name="Poon T."/>
            <person name="Priest M."/>
            <person name="Roberts A.D."/>
            <person name="Saif S."/>
            <person name="Shea T.D."/>
            <person name="Sykes S.N."/>
            <person name="Wortman J."/>
            <person name="Nusbaum C."/>
            <person name="Birren B."/>
        </authorList>
    </citation>
    <scope>NUCLEOTIDE SEQUENCE [LARGE SCALE GENOMIC DNA]</scope>
    <source>
        <strain evidence="19">CBS 288.86</strain>
    </source>
</reference>
<dbReference type="Pfam" id="PF13802">
    <property type="entry name" value="Gal_mutarotas_2"/>
    <property type="match status" value="1"/>
</dbReference>
<dbReference type="InterPro" id="IPR025887">
    <property type="entry name" value="Glyco_hydro_31_N_dom"/>
</dbReference>
<dbReference type="InterPro" id="IPR017853">
    <property type="entry name" value="GH"/>
</dbReference>
<evidence type="ECO:0000256" key="11">
    <source>
        <dbReference type="ARBA" id="ARBA00023316"/>
    </source>
</evidence>
<keyword evidence="8" id="KW-0325">Glycoprotein</keyword>
<evidence type="ECO:0000259" key="18">
    <source>
        <dbReference type="Pfam" id="PF21365"/>
    </source>
</evidence>